<reference evidence="1" key="1">
    <citation type="journal article" date="2023" name="PLoS Negl. Trop. Dis.">
        <title>A genome sequence for Biomphalaria pfeifferi, the major vector snail for the human-infecting parasite Schistosoma mansoni.</title>
        <authorList>
            <person name="Bu L."/>
            <person name="Lu L."/>
            <person name="Laidemitt M.R."/>
            <person name="Zhang S.M."/>
            <person name="Mutuku M."/>
            <person name="Mkoji G."/>
            <person name="Steinauer M."/>
            <person name="Loker E.S."/>
        </authorList>
    </citation>
    <scope>NUCLEOTIDE SEQUENCE</scope>
    <source>
        <strain evidence="1">KasaAsao</strain>
    </source>
</reference>
<dbReference type="EMBL" id="JASAOG010000012">
    <property type="protein sequence ID" value="KAK0066035.1"/>
    <property type="molecule type" value="Genomic_DNA"/>
</dbReference>
<protein>
    <submittedName>
        <fullName evidence="1">Uncharacterized protein</fullName>
    </submittedName>
</protein>
<gene>
    <name evidence="1" type="ORF">Bpfe_004832</name>
</gene>
<evidence type="ECO:0000313" key="2">
    <source>
        <dbReference type="Proteomes" id="UP001233172"/>
    </source>
</evidence>
<feature type="non-terminal residue" evidence="1">
    <location>
        <position position="66"/>
    </location>
</feature>
<sequence length="66" mass="7849">MCTDVRTVELGKTMCLSHQRQMSRDTWCNRETQEMRRAVLHNSDTQIDVPKYWTTSAEPEHRKPLD</sequence>
<evidence type="ECO:0000313" key="1">
    <source>
        <dbReference type="EMBL" id="KAK0066035.1"/>
    </source>
</evidence>
<keyword evidence="2" id="KW-1185">Reference proteome</keyword>
<reference evidence="1" key="2">
    <citation type="submission" date="2023-04" db="EMBL/GenBank/DDBJ databases">
        <authorList>
            <person name="Bu L."/>
            <person name="Lu L."/>
            <person name="Laidemitt M.R."/>
            <person name="Zhang S.M."/>
            <person name="Mutuku M."/>
            <person name="Mkoji G."/>
            <person name="Steinauer M."/>
            <person name="Loker E.S."/>
        </authorList>
    </citation>
    <scope>NUCLEOTIDE SEQUENCE</scope>
    <source>
        <strain evidence="1">KasaAsao</strain>
        <tissue evidence="1">Whole Snail</tissue>
    </source>
</reference>
<name>A0AAD8FIX4_BIOPF</name>
<proteinExistence type="predicted"/>
<comment type="caution">
    <text evidence="1">The sequence shown here is derived from an EMBL/GenBank/DDBJ whole genome shotgun (WGS) entry which is preliminary data.</text>
</comment>
<dbReference type="Proteomes" id="UP001233172">
    <property type="component" value="Unassembled WGS sequence"/>
</dbReference>
<organism evidence="1 2">
    <name type="scientific">Biomphalaria pfeifferi</name>
    <name type="common">Bloodfluke planorb</name>
    <name type="synonym">Freshwater snail</name>
    <dbReference type="NCBI Taxonomy" id="112525"/>
    <lineage>
        <taxon>Eukaryota</taxon>
        <taxon>Metazoa</taxon>
        <taxon>Spiralia</taxon>
        <taxon>Lophotrochozoa</taxon>
        <taxon>Mollusca</taxon>
        <taxon>Gastropoda</taxon>
        <taxon>Heterobranchia</taxon>
        <taxon>Euthyneura</taxon>
        <taxon>Panpulmonata</taxon>
        <taxon>Hygrophila</taxon>
        <taxon>Lymnaeoidea</taxon>
        <taxon>Planorbidae</taxon>
        <taxon>Biomphalaria</taxon>
    </lineage>
</organism>
<dbReference type="AlphaFoldDB" id="A0AAD8FIX4"/>
<accession>A0AAD8FIX4</accession>